<dbReference type="InterPro" id="IPR008969">
    <property type="entry name" value="CarboxyPept-like_regulatory"/>
</dbReference>
<dbReference type="EMBL" id="CP060007">
    <property type="protein sequence ID" value="QNA42987.1"/>
    <property type="molecule type" value="Genomic_DNA"/>
</dbReference>
<keyword evidence="3" id="KW-1185">Reference proteome</keyword>
<gene>
    <name evidence="2" type="ORF">H4075_12905</name>
</gene>
<dbReference type="Pfam" id="PF13715">
    <property type="entry name" value="CarbopepD_reg_2"/>
    <property type="match status" value="1"/>
</dbReference>
<dbReference type="RefSeq" id="WP_182801253.1">
    <property type="nucleotide sequence ID" value="NZ_CP060007.1"/>
</dbReference>
<proteinExistence type="predicted"/>
<keyword evidence="1" id="KW-1133">Transmembrane helix</keyword>
<keyword evidence="2" id="KW-0121">Carboxypeptidase</keyword>
<name>A0A7G5XBY4_9BACT</name>
<dbReference type="Gene3D" id="3.30.1150.10">
    <property type="match status" value="1"/>
</dbReference>
<keyword evidence="1" id="KW-0472">Membrane</keyword>
<feature type="transmembrane region" description="Helical" evidence="1">
    <location>
        <begin position="59"/>
        <end position="80"/>
    </location>
</feature>
<keyword evidence="2" id="KW-0378">Hydrolase</keyword>
<dbReference type="GO" id="GO:0004180">
    <property type="term" value="F:carboxypeptidase activity"/>
    <property type="evidence" value="ECO:0007669"/>
    <property type="project" value="UniProtKB-KW"/>
</dbReference>
<accession>A0A7G5XBY4</accession>
<evidence type="ECO:0000313" key="2">
    <source>
        <dbReference type="EMBL" id="QNA42987.1"/>
    </source>
</evidence>
<dbReference type="SUPFAM" id="SSF49464">
    <property type="entry name" value="Carboxypeptidase regulatory domain-like"/>
    <property type="match status" value="1"/>
</dbReference>
<protein>
    <submittedName>
        <fullName evidence="2">Carboxypeptidase-like regulatory domain-containing protein</fullName>
    </submittedName>
</protein>
<dbReference type="SUPFAM" id="SSF74653">
    <property type="entry name" value="TolA/TonB C-terminal domain"/>
    <property type="match status" value="1"/>
</dbReference>
<dbReference type="KEGG" id="lacs:H4075_12905"/>
<keyword evidence="1" id="KW-0812">Transmembrane</keyword>
<dbReference type="AlphaFoldDB" id="A0A7G5XBY4"/>
<organism evidence="2 3">
    <name type="scientific">Lacibacter sediminis</name>
    <dbReference type="NCBI Taxonomy" id="2760713"/>
    <lineage>
        <taxon>Bacteria</taxon>
        <taxon>Pseudomonadati</taxon>
        <taxon>Bacteroidota</taxon>
        <taxon>Chitinophagia</taxon>
        <taxon>Chitinophagales</taxon>
        <taxon>Chitinophagaceae</taxon>
        <taxon>Lacibacter</taxon>
    </lineage>
</organism>
<evidence type="ECO:0000313" key="3">
    <source>
        <dbReference type="Proteomes" id="UP000515344"/>
    </source>
</evidence>
<dbReference type="Proteomes" id="UP000515344">
    <property type="component" value="Chromosome"/>
</dbReference>
<sequence>MNAAEMHAFERAMMDDPMLADAVDGYQSVITERNIDADLADLKTKINPKKENGKVITGFFRPWMSVAAGLIIVLTAVLFYRYQNQNSPAEIVAVKEQKAEDTVPALKETVVDSTTVAINDAQPVITVSPKVLPLKKSKQVKDNAALTEDKSDFAKSEAVAAPPVLNEVVIAPATPKPAAAQKKNEPFTYSIADSETKAKTKLPTLNKFTGVVVDENNNPLPFANITEVKSRVGTYADAKGNFTMVAADSVISIETRSVGYSNANVLLRNNQQQKIVLKDEAVTAGTPTRDQLFERNRNRTSVMKEEVTEMESEPADGWDKYSTYVLNNLRTPDINDKRRFNETQLQKEVELSFDVNPDGSIANFKVERSNCSTCNTEAIRIIKEGPKWKSKTGKKERARFTVQF</sequence>
<keyword evidence="2" id="KW-0645">Protease</keyword>
<reference evidence="3" key="1">
    <citation type="submission" date="2020-08" db="EMBL/GenBank/DDBJ databases">
        <title>Lacibacter sp. S13-6-6 genome sequencing.</title>
        <authorList>
            <person name="Jin L."/>
        </authorList>
    </citation>
    <scope>NUCLEOTIDE SEQUENCE [LARGE SCALE GENOMIC DNA]</scope>
    <source>
        <strain evidence="3">S13-6-6</strain>
    </source>
</reference>
<evidence type="ECO:0000256" key="1">
    <source>
        <dbReference type="SAM" id="Phobius"/>
    </source>
</evidence>